<keyword evidence="1" id="KW-0472">Membrane</keyword>
<sequence>MQGLSFASLKKHTALIPLFVCVGVGCVGSIFYLGRLGFRNPEVSWNKRGDQQPWNEYTEKQYKVTVNRVKYIVLESL</sequence>
<protein>
    <submittedName>
        <fullName evidence="2 3">Putative nadh dehydrogenase 1 alpha subcomplex</fullName>
    </submittedName>
</protein>
<reference evidence="2" key="1">
    <citation type="submission" date="2013-04" db="EMBL/GenBank/DDBJ databases">
        <title>An insight into the transcriptome of the digestive tract of the blood sucking bug, Rhodnius prolixus.</title>
        <authorList>
            <person name="Ribeiro J.M.C."/>
            <person name="Genta F.A."/>
            <person name="Sorgine M.H.F."/>
            <person name="Paiva-Silva G.O."/>
            <person name="Majerowicz D."/>
            <person name="Medeiros M."/>
            <person name="Koerich L."/>
            <person name="Terra W.R."/>
            <person name="Ferreira C."/>
            <person name="Pimentel A.C."/>
            <person name="Bisch P.M."/>
            <person name="Diniz M.M.P."/>
            <person name="Nascimento R."/>
            <person name="Salmon D."/>
            <person name="Silber A.M."/>
            <person name="Alves M."/>
            <person name="Oliveira M.F."/>
            <person name="Gondim K.C."/>
            <person name="Silva Neto M.A.C."/>
            <person name="Atella G.C."/>
            <person name="Araujo H."/>
            <person name="Dias F.S."/>
            <person name="Polycarpo C.R."/>
            <person name="Fampa P."/>
            <person name="Melo A.C."/>
            <person name="Tanaka A.S."/>
            <person name="Balczun C."/>
            <person name="Oliveira J.H.M."/>
            <person name="Goncalves R."/>
            <person name="Lazoski C."/>
            <person name="Pereira M.A."/>
            <person name="Rivera-Pomar R."/>
            <person name="Diambra L."/>
            <person name="Schaub G.A."/>
            <person name="Garcia E.S."/>
            <person name="Azambuja P."/>
            <person name="Braz G.R.C."/>
            <person name="Oliveira P.L."/>
        </authorList>
    </citation>
    <scope>NUCLEOTIDE SEQUENCE</scope>
</reference>
<dbReference type="Pfam" id="PF06522">
    <property type="entry name" value="B12D"/>
    <property type="match status" value="1"/>
</dbReference>
<keyword evidence="4" id="KW-1185">Reference proteome</keyword>
<dbReference type="STRING" id="13249.R4G366"/>
<feature type="transmembrane region" description="Helical" evidence="1">
    <location>
        <begin position="14"/>
        <end position="38"/>
    </location>
</feature>
<accession>R4G366</accession>
<keyword evidence="1" id="KW-0812">Transmembrane</keyword>
<keyword evidence="1" id="KW-1133">Transmembrane helix</keyword>
<dbReference type="AlphaFoldDB" id="R4G366"/>
<organism evidence="2">
    <name type="scientific">Rhodnius prolixus</name>
    <name type="common">Triatomid bug</name>
    <dbReference type="NCBI Taxonomy" id="13249"/>
    <lineage>
        <taxon>Eukaryota</taxon>
        <taxon>Metazoa</taxon>
        <taxon>Ecdysozoa</taxon>
        <taxon>Arthropoda</taxon>
        <taxon>Hexapoda</taxon>
        <taxon>Insecta</taxon>
        <taxon>Pterygota</taxon>
        <taxon>Neoptera</taxon>
        <taxon>Paraneoptera</taxon>
        <taxon>Hemiptera</taxon>
        <taxon>Heteroptera</taxon>
        <taxon>Panheteroptera</taxon>
        <taxon>Cimicomorpha</taxon>
        <taxon>Reduviidae</taxon>
        <taxon>Triatominae</taxon>
        <taxon>Rhodnius</taxon>
    </lineage>
</organism>
<dbReference type="eggNOG" id="ENOG502S65P">
    <property type="taxonomic scope" value="Eukaryota"/>
</dbReference>
<dbReference type="EMBL" id="GAHY01001956">
    <property type="protein sequence ID" value="JAA75554.1"/>
    <property type="molecule type" value="mRNA"/>
</dbReference>
<dbReference type="EnsemblMetazoa" id="RPRC006976-RA">
    <property type="protein sequence ID" value="RPRC006976-PA"/>
    <property type="gene ID" value="RPRC006976"/>
</dbReference>
<dbReference type="FunCoup" id="R4G366">
    <property type="interactions" value="185"/>
</dbReference>
<dbReference type="PANTHER" id="PTHR14256:SF1">
    <property type="entry name" value="GEO09626P1"/>
    <property type="match status" value="1"/>
</dbReference>
<dbReference type="Proteomes" id="UP000015103">
    <property type="component" value="Unassembled WGS sequence"/>
</dbReference>
<proteinExistence type="evidence at transcript level"/>
<name>R4G366_RHOPR</name>
<dbReference type="HOGENOM" id="CLU_181002_0_0_1"/>
<reference evidence="4" key="2">
    <citation type="submission" date="2015-04" db="EMBL/GenBank/DDBJ databases">
        <authorList>
            <person name="Wilson R.K."/>
            <person name="Warren W."/>
            <person name="Dotson E."/>
            <person name="Oliveira P.L."/>
        </authorList>
    </citation>
    <scope>NUCLEOTIDE SEQUENCE</scope>
</reference>
<dbReference type="InterPro" id="IPR010530">
    <property type="entry name" value="B12D"/>
</dbReference>
<evidence type="ECO:0000313" key="3">
    <source>
        <dbReference type="EnsemblMetazoa" id="RPRC006976-PA"/>
    </source>
</evidence>
<dbReference type="PANTHER" id="PTHR14256">
    <property type="entry name" value="NADH-UBIQUINONE OXIDOREDUCTASE MLRQ SUBUNIT"/>
    <property type="match status" value="1"/>
</dbReference>
<dbReference type="VEuPathDB" id="VectorBase:RPRC006976"/>
<evidence type="ECO:0000313" key="2">
    <source>
        <dbReference type="EMBL" id="JAA75554.1"/>
    </source>
</evidence>
<evidence type="ECO:0000256" key="1">
    <source>
        <dbReference type="SAM" id="Phobius"/>
    </source>
</evidence>
<dbReference type="InParanoid" id="R4G366"/>
<dbReference type="EMBL" id="ACPB03022084">
    <property type="status" value="NOT_ANNOTATED_CDS"/>
    <property type="molecule type" value="Genomic_DNA"/>
</dbReference>
<dbReference type="OMA" id="WNEYTEK"/>
<evidence type="ECO:0000313" key="4">
    <source>
        <dbReference type="Proteomes" id="UP000015103"/>
    </source>
</evidence>
<reference evidence="3" key="3">
    <citation type="submission" date="2015-05" db="UniProtKB">
        <authorList>
            <consortium name="EnsemblMetazoa"/>
        </authorList>
    </citation>
    <scope>IDENTIFICATION</scope>
</reference>